<proteinExistence type="predicted"/>
<feature type="region of interest" description="Disordered" evidence="1">
    <location>
        <begin position="79"/>
        <end position="373"/>
    </location>
</feature>
<evidence type="ECO:0000313" key="3">
    <source>
        <dbReference type="Proteomes" id="UP001157126"/>
    </source>
</evidence>
<feature type="compositionally biased region" description="Basic and acidic residues" evidence="1">
    <location>
        <begin position="146"/>
        <end position="162"/>
    </location>
</feature>
<protein>
    <recommendedName>
        <fullName evidence="4">DNA polymerase-3 subunit gamma/tau</fullName>
    </recommendedName>
</protein>
<name>A0ABQ6IVH3_9MICO</name>
<feature type="compositionally biased region" description="Pro residues" evidence="1">
    <location>
        <begin position="134"/>
        <end position="144"/>
    </location>
</feature>
<dbReference type="Proteomes" id="UP001157126">
    <property type="component" value="Unassembled WGS sequence"/>
</dbReference>
<reference evidence="3" key="1">
    <citation type="journal article" date="2019" name="Int. J. Syst. Evol. Microbiol.">
        <title>The Global Catalogue of Microorganisms (GCM) 10K type strain sequencing project: providing services to taxonomists for standard genome sequencing and annotation.</title>
        <authorList>
            <consortium name="The Broad Institute Genomics Platform"/>
            <consortium name="The Broad Institute Genome Sequencing Center for Infectious Disease"/>
            <person name="Wu L."/>
            <person name="Ma J."/>
        </authorList>
    </citation>
    <scope>NUCLEOTIDE SEQUENCE [LARGE SCALE GENOMIC DNA]</scope>
    <source>
        <strain evidence="3">NBRC 113072</strain>
    </source>
</reference>
<feature type="compositionally biased region" description="Low complexity" evidence="1">
    <location>
        <begin position="252"/>
        <end position="268"/>
    </location>
</feature>
<feature type="compositionally biased region" description="Gly residues" evidence="1">
    <location>
        <begin position="90"/>
        <end position="99"/>
    </location>
</feature>
<feature type="compositionally biased region" description="Low complexity" evidence="1">
    <location>
        <begin position="323"/>
        <end position="341"/>
    </location>
</feature>
<dbReference type="EMBL" id="BSUO01000001">
    <property type="protein sequence ID" value="GMA41056.1"/>
    <property type="molecule type" value="Genomic_DNA"/>
</dbReference>
<sequence length="395" mass="39731">MDTEMIRRNWPDVLDRIFNIRRVTWTFLSEHAQVLDYDGTRLLLGLSTKGLATTFRNGPHGEVVRQALSEALGIDTRVEGIPASDAPPSRGGGGGGAGPSGPPGAAPSAPSRSGGGQGGARRDPVQGAQSEAPQGPPASGPPRGRPQHDPRGGAPGGDEHAGGPRADLAHPGGEGPTGAGCRSRGESAPGPNQRRTSGEQGAHRDPRGQQPGRAPARGARDVPPGDDVPPPGDDDVPPEEESLPPDPGQFGGRAQASRPSAPARGADPAHGRGAPSGAQPDARDAGDGTGPAGRPQRPAEQTEVAGPGDDAATRPAHPGAQEARAAIRAARGRIPAGPPTDGRGGADATPDRARADRSHDDGASVDDEDIADAGLVGQPVIADVLGGVVISDEES</sequence>
<organism evidence="2 3">
    <name type="scientific">Mobilicoccus caccae</name>
    <dbReference type="NCBI Taxonomy" id="1859295"/>
    <lineage>
        <taxon>Bacteria</taxon>
        <taxon>Bacillati</taxon>
        <taxon>Actinomycetota</taxon>
        <taxon>Actinomycetes</taxon>
        <taxon>Micrococcales</taxon>
        <taxon>Dermatophilaceae</taxon>
        <taxon>Mobilicoccus</taxon>
    </lineage>
</organism>
<evidence type="ECO:0000256" key="1">
    <source>
        <dbReference type="SAM" id="MobiDB-lite"/>
    </source>
</evidence>
<accession>A0ABQ6IVH3</accession>
<keyword evidence="3" id="KW-1185">Reference proteome</keyword>
<feature type="compositionally biased region" description="Basic and acidic residues" evidence="1">
    <location>
        <begin position="349"/>
        <end position="362"/>
    </location>
</feature>
<gene>
    <name evidence="2" type="ORF">GCM10025883_31010</name>
</gene>
<evidence type="ECO:0000313" key="2">
    <source>
        <dbReference type="EMBL" id="GMA41056.1"/>
    </source>
</evidence>
<comment type="caution">
    <text evidence="2">The sequence shown here is derived from an EMBL/GenBank/DDBJ whole genome shotgun (WGS) entry which is preliminary data.</text>
</comment>
<feature type="compositionally biased region" description="Acidic residues" evidence="1">
    <location>
        <begin position="232"/>
        <end position="243"/>
    </location>
</feature>
<evidence type="ECO:0008006" key="4">
    <source>
        <dbReference type="Google" id="ProtNLM"/>
    </source>
</evidence>